<sequence>MYAPTNQLGKRMASVTWSLSAFQHRRRRREPLISRIPSFSSRDSSLSTPFLIIQCGRFPLGK</sequence>
<organism evidence="1 2">
    <name type="scientific">Nesidiocoris tenuis</name>
    <dbReference type="NCBI Taxonomy" id="355587"/>
    <lineage>
        <taxon>Eukaryota</taxon>
        <taxon>Metazoa</taxon>
        <taxon>Ecdysozoa</taxon>
        <taxon>Arthropoda</taxon>
        <taxon>Hexapoda</taxon>
        <taxon>Insecta</taxon>
        <taxon>Pterygota</taxon>
        <taxon>Neoptera</taxon>
        <taxon>Paraneoptera</taxon>
        <taxon>Hemiptera</taxon>
        <taxon>Heteroptera</taxon>
        <taxon>Panheteroptera</taxon>
        <taxon>Cimicomorpha</taxon>
        <taxon>Miridae</taxon>
        <taxon>Dicyphina</taxon>
        <taxon>Nesidiocoris</taxon>
    </lineage>
</organism>
<reference evidence="1 2" key="1">
    <citation type="submission" date="2020-02" db="EMBL/GenBank/DDBJ databases">
        <authorList>
            <person name="Ferguson B K."/>
        </authorList>
    </citation>
    <scope>NUCLEOTIDE SEQUENCE [LARGE SCALE GENOMIC DNA]</scope>
</reference>
<name>A0A6H5HQ98_9HEMI</name>
<dbReference type="Proteomes" id="UP000479000">
    <property type="component" value="Unassembled WGS sequence"/>
</dbReference>
<dbReference type="AlphaFoldDB" id="A0A6H5HQ98"/>
<dbReference type="EMBL" id="CADCXU010034465">
    <property type="protein sequence ID" value="CAB0019728.1"/>
    <property type="molecule type" value="Genomic_DNA"/>
</dbReference>
<evidence type="ECO:0000313" key="2">
    <source>
        <dbReference type="Proteomes" id="UP000479000"/>
    </source>
</evidence>
<feature type="non-terminal residue" evidence="1">
    <location>
        <position position="62"/>
    </location>
</feature>
<accession>A0A6H5HQ98</accession>
<keyword evidence="2" id="KW-1185">Reference proteome</keyword>
<gene>
    <name evidence="1" type="ORF">NTEN_LOCUS23410</name>
</gene>
<proteinExistence type="predicted"/>
<protein>
    <submittedName>
        <fullName evidence="1">Uncharacterized protein</fullName>
    </submittedName>
</protein>
<evidence type="ECO:0000313" key="1">
    <source>
        <dbReference type="EMBL" id="CAB0019728.1"/>
    </source>
</evidence>